<protein>
    <submittedName>
        <fullName evidence="1">Uncharacterized protein</fullName>
    </submittedName>
</protein>
<feature type="non-terminal residue" evidence="1">
    <location>
        <position position="1"/>
    </location>
</feature>
<dbReference type="EMBL" id="AMFJ01000854">
    <property type="protein sequence ID" value="EKE26310.1"/>
    <property type="molecule type" value="Genomic_DNA"/>
</dbReference>
<dbReference type="AlphaFoldDB" id="K2GSL4"/>
<dbReference type="Gene3D" id="1.10.10.10">
    <property type="entry name" value="Winged helix-like DNA-binding domain superfamily/Winged helix DNA-binding domain"/>
    <property type="match status" value="1"/>
</dbReference>
<name>K2GSL4_9BACT</name>
<evidence type="ECO:0000313" key="1">
    <source>
        <dbReference type="EMBL" id="EKE26310.1"/>
    </source>
</evidence>
<accession>K2GSL4</accession>
<reference evidence="1" key="1">
    <citation type="journal article" date="2012" name="Science">
        <title>Fermentation, hydrogen, and sulfur metabolism in multiple uncultivated bacterial phyla.</title>
        <authorList>
            <person name="Wrighton K.C."/>
            <person name="Thomas B.C."/>
            <person name="Sharon I."/>
            <person name="Miller C.S."/>
            <person name="Castelle C.J."/>
            <person name="VerBerkmoes N.C."/>
            <person name="Wilkins M.J."/>
            <person name="Hettich R.L."/>
            <person name="Lipton M.S."/>
            <person name="Williams K.H."/>
            <person name="Long P.E."/>
            <person name="Banfield J.F."/>
        </authorList>
    </citation>
    <scope>NUCLEOTIDE SEQUENCE [LARGE SCALE GENOMIC DNA]</scope>
</reference>
<sequence>HHVSILKRAWLLNSRKDWTKVFYSINEEMHEKIKWNMKLLFNI</sequence>
<dbReference type="InterPro" id="IPR036388">
    <property type="entry name" value="WH-like_DNA-bd_sf"/>
</dbReference>
<organism evidence="1">
    <name type="scientific">uncultured bacterium</name>
    <name type="common">gcode 4</name>
    <dbReference type="NCBI Taxonomy" id="1234023"/>
    <lineage>
        <taxon>Bacteria</taxon>
        <taxon>environmental samples</taxon>
    </lineage>
</organism>
<comment type="caution">
    <text evidence="1">The sequence shown here is derived from an EMBL/GenBank/DDBJ whole genome shotgun (WGS) entry which is preliminary data.</text>
</comment>
<gene>
    <name evidence="1" type="ORF">ACD_4C00338G0001</name>
</gene>
<proteinExistence type="predicted"/>